<reference evidence="2 3" key="1">
    <citation type="journal article" date="2012" name="J. Bacteriol.">
        <title>Genome Sequence of Pectin-Degrading Alishewanella agri, Isolated from Landfill Soil.</title>
        <authorList>
            <person name="Kim J."/>
            <person name="Jung J."/>
            <person name="Sung J.S."/>
            <person name="Chun J."/>
            <person name="Park W."/>
        </authorList>
    </citation>
    <scope>NUCLEOTIDE SEQUENCE [LARGE SCALE GENOMIC DNA]</scope>
    <source>
        <strain evidence="2 3">BL06</strain>
    </source>
</reference>
<protein>
    <submittedName>
        <fullName evidence="2">Uncharacterized protein</fullName>
    </submittedName>
</protein>
<keyword evidence="1" id="KW-1133">Transmembrane helix</keyword>
<proteinExistence type="predicted"/>
<evidence type="ECO:0000313" key="2">
    <source>
        <dbReference type="EMBL" id="EIW88470.1"/>
    </source>
</evidence>
<dbReference type="EMBL" id="AKKU01000018">
    <property type="protein sequence ID" value="EIW88470.1"/>
    <property type="molecule type" value="Genomic_DNA"/>
</dbReference>
<dbReference type="Proteomes" id="UP000035062">
    <property type="component" value="Unassembled WGS sequence"/>
</dbReference>
<comment type="caution">
    <text evidence="2">The sequence shown here is derived from an EMBL/GenBank/DDBJ whole genome shotgun (WGS) entry which is preliminary data.</text>
</comment>
<keyword evidence="3" id="KW-1185">Reference proteome</keyword>
<evidence type="ECO:0000256" key="1">
    <source>
        <dbReference type="SAM" id="Phobius"/>
    </source>
</evidence>
<keyword evidence="1" id="KW-0812">Transmembrane</keyword>
<feature type="transmembrane region" description="Helical" evidence="1">
    <location>
        <begin position="31"/>
        <end position="49"/>
    </location>
</feature>
<name>I9DR11_9ALTE</name>
<sequence length="68" mass="8041">MQNARPALSYYLIHNCKIDFLKNSAFSQKDIYAIVFIAYLLLILFKNRSQQTLVFMCRKANNSQFILF</sequence>
<dbReference type="STRING" id="1195246.AGRI_11013"/>
<organism evidence="2 3">
    <name type="scientific">Alishewanella agri BL06</name>
    <dbReference type="NCBI Taxonomy" id="1195246"/>
    <lineage>
        <taxon>Bacteria</taxon>
        <taxon>Pseudomonadati</taxon>
        <taxon>Pseudomonadota</taxon>
        <taxon>Gammaproteobacteria</taxon>
        <taxon>Alteromonadales</taxon>
        <taxon>Alteromonadaceae</taxon>
        <taxon>Alishewanella</taxon>
    </lineage>
</organism>
<keyword evidence="1" id="KW-0472">Membrane</keyword>
<gene>
    <name evidence="2" type="ORF">AGRI_11013</name>
</gene>
<evidence type="ECO:0000313" key="3">
    <source>
        <dbReference type="Proteomes" id="UP000035062"/>
    </source>
</evidence>
<dbReference type="AlphaFoldDB" id="I9DR11"/>
<accession>I9DR11</accession>